<dbReference type="GO" id="GO:0008408">
    <property type="term" value="F:3'-5' exonuclease activity"/>
    <property type="evidence" value="ECO:0007669"/>
    <property type="project" value="InterPro"/>
</dbReference>
<reference evidence="18 19" key="1">
    <citation type="journal article" date="2012" name="ISME J.">
        <title>Nitrification expanded: discovery, physiology and genomics of a nitrite-oxidizing bacterium from the phylum Chloroflexi.</title>
        <authorList>
            <person name="Sorokin D.Y."/>
            <person name="Lucker S."/>
            <person name="Vejmelkova D."/>
            <person name="Kostrikina N.A."/>
            <person name="Kleerebezem R."/>
            <person name="Rijpstra W.I."/>
            <person name="Damste J.S."/>
            <person name="Le Paslier D."/>
            <person name="Muyzer G."/>
            <person name="Wagner M."/>
            <person name="van Loosdrecht M.C."/>
            <person name="Daims H."/>
        </authorList>
    </citation>
    <scope>NUCLEOTIDE SEQUENCE [LARGE SCALE GENOMIC DNA]</scope>
    <source>
        <strain evidence="19">none</strain>
    </source>
</reference>
<keyword evidence="10" id="KW-0269">Exonuclease</keyword>
<evidence type="ECO:0000256" key="13">
    <source>
        <dbReference type="ARBA" id="ARBA00023204"/>
    </source>
</evidence>
<evidence type="ECO:0000256" key="12">
    <source>
        <dbReference type="ARBA" id="ARBA00023125"/>
    </source>
</evidence>
<comment type="similarity">
    <text evidence="1 16">Belongs to the DNA polymerase type-A family.</text>
</comment>
<keyword evidence="5 16" id="KW-0548">Nucleotidyltransferase</keyword>
<proteinExistence type="inferred from homology"/>
<dbReference type="PANTHER" id="PTHR10133:SF27">
    <property type="entry name" value="DNA POLYMERASE NU"/>
    <property type="match status" value="1"/>
</dbReference>
<dbReference type="InterPro" id="IPR001098">
    <property type="entry name" value="DNA-dir_DNA_pol_A_palm_dom"/>
</dbReference>
<gene>
    <name evidence="16" type="primary">polA</name>
    <name evidence="18" type="ORF">NITHO_830001</name>
</gene>
<dbReference type="FunFam" id="1.10.150.20:FF:000002">
    <property type="entry name" value="DNA polymerase I"/>
    <property type="match status" value="1"/>
</dbReference>
<keyword evidence="7" id="KW-0540">Nuclease</keyword>
<dbReference type="InterPro" id="IPR002562">
    <property type="entry name" value="3'-5'_exonuclease_dom"/>
</dbReference>
<dbReference type="PRINTS" id="PR00868">
    <property type="entry name" value="DNAPOLI"/>
</dbReference>
<dbReference type="InterPro" id="IPR002298">
    <property type="entry name" value="DNA_polymerase_A"/>
</dbReference>
<feature type="domain" description="DNA-directed DNA polymerase family A palm" evidence="17">
    <location>
        <begin position="240"/>
        <end position="454"/>
    </location>
</feature>
<dbReference type="InterPro" id="IPR036397">
    <property type="entry name" value="RNaseH_sf"/>
</dbReference>
<dbReference type="SMART" id="SM00482">
    <property type="entry name" value="POLAc"/>
    <property type="match status" value="1"/>
</dbReference>
<evidence type="ECO:0000256" key="16">
    <source>
        <dbReference type="RuleBase" id="RU004460"/>
    </source>
</evidence>
<evidence type="ECO:0000256" key="4">
    <source>
        <dbReference type="ARBA" id="ARBA00022679"/>
    </source>
</evidence>
<evidence type="ECO:0000256" key="14">
    <source>
        <dbReference type="ARBA" id="ARBA00049244"/>
    </source>
</evidence>
<dbReference type="Pfam" id="PF00476">
    <property type="entry name" value="DNA_pol_A"/>
    <property type="match status" value="1"/>
</dbReference>
<dbReference type="CDD" id="cd08637">
    <property type="entry name" value="DNA_pol_A_pol_I_C"/>
    <property type="match status" value="1"/>
</dbReference>
<name>I4ENA9_9BACT</name>
<keyword evidence="19" id="KW-1185">Reference proteome</keyword>
<dbReference type="InterPro" id="IPR012337">
    <property type="entry name" value="RNaseH-like_sf"/>
</dbReference>
<dbReference type="SUPFAM" id="SSF53098">
    <property type="entry name" value="Ribonuclease H-like"/>
    <property type="match status" value="1"/>
</dbReference>
<keyword evidence="8 16" id="KW-0227">DNA damage</keyword>
<evidence type="ECO:0000256" key="9">
    <source>
        <dbReference type="ARBA" id="ARBA00022801"/>
    </source>
</evidence>
<evidence type="ECO:0000259" key="17">
    <source>
        <dbReference type="SMART" id="SM00482"/>
    </source>
</evidence>
<evidence type="ECO:0000256" key="3">
    <source>
        <dbReference type="ARBA" id="ARBA00020311"/>
    </source>
</evidence>
<dbReference type="EC" id="2.7.7.7" evidence="2 15"/>
<dbReference type="Gene3D" id="1.10.150.20">
    <property type="entry name" value="5' to 3' exonuclease, C-terminal subdomain"/>
    <property type="match status" value="1"/>
</dbReference>
<evidence type="ECO:0000256" key="11">
    <source>
        <dbReference type="ARBA" id="ARBA00022932"/>
    </source>
</evidence>
<protein>
    <recommendedName>
        <fullName evidence="3 15">DNA polymerase I</fullName>
        <ecNumber evidence="2 15">2.7.7.7</ecNumber>
    </recommendedName>
</protein>
<dbReference type="EMBL" id="CAGS01000719">
    <property type="protein sequence ID" value="CCF86172.1"/>
    <property type="molecule type" value="Genomic_DNA"/>
</dbReference>
<keyword evidence="13 16" id="KW-0234">DNA repair</keyword>
<dbReference type="NCBIfam" id="TIGR00593">
    <property type="entry name" value="pola"/>
    <property type="match status" value="1"/>
</dbReference>
<evidence type="ECO:0000256" key="7">
    <source>
        <dbReference type="ARBA" id="ARBA00022722"/>
    </source>
</evidence>
<dbReference type="Proteomes" id="UP000004221">
    <property type="component" value="Unassembled WGS sequence"/>
</dbReference>
<keyword evidence="4 16" id="KW-0808">Transferase</keyword>
<dbReference type="AlphaFoldDB" id="I4ENA9"/>
<evidence type="ECO:0000313" key="18">
    <source>
        <dbReference type="EMBL" id="CCF86172.1"/>
    </source>
</evidence>
<evidence type="ECO:0000256" key="2">
    <source>
        <dbReference type="ARBA" id="ARBA00012417"/>
    </source>
</evidence>
<dbReference type="Gene3D" id="1.20.1060.10">
    <property type="entry name" value="Taq DNA Polymerase, Chain T, domain 4"/>
    <property type="match status" value="1"/>
</dbReference>
<organism evidence="18 19">
    <name type="scientific">Nitrolancea hollandica Lb</name>
    <dbReference type="NCBI Taxonomy" id="1129897"/>
    <lineage>
        <taxon>Bacteria</taxon>
        <taxon>Pseudomonadati</taxon>
        <taxon>Thermomicrobiota</taxon>
        <taxon>Thermomicrobia</taxon>
        <taxon>Sphaerobacterales</taxon>
        <taxon>Sphaerobacterineae</taxon>
        <taxon>Sphaerobacteraceae</taxon>
        <taxon>Nitrolancea</taxon>
    </lineage>
</organism>
<keyword evidence="9" id="KW-0378">Hydrolase</keyword>
<keyword evidence="6 16" id="KW-0235">DNA replication</keyword>
<evidence type="ECO:0000256" key="5">
    <source>
        <dbReference type="ARBA" id="ARBA00022695"/>
    </source>
</evidence>
<evidence type="ECO:0000256" key="8">
    <source>
        <dbReference type="ARBA" id="ARBA00022763"/>
    </source>
</evidence>
<keyword evidence="11 16" id="KW-0239">DNA-directed DNA polymerase</keyword>
<dbReference type="GO" id="GO:0006302">
    <property type="term" value="P:double-strand break repair"/>
    <property type="evidence" value="ECO:0007669"/>
    <property type="project" value="TreeGrafter"/>
</dbReference>
<sequence>MIAAYLLGESSVGLKELAFTRLGLEMTEITSLIGTGRKQLTMDQTPVEAAAPYACADVEATYRLVEILRKELKDQGLDTLFHEIEMPLVDVLVDIEEAGIAVDVAFLRDLEAYLDTQISALEHEIFQQAKRPFNINSTRQLATILFEELGLPSGRRTKTGYSVSQDVLEGLREEHPIVNAILEYRQLLKLKSTYVGALPEQINPATGRIHSSFNQTVAATGRLSSSNPNLQNIPIRTEIGRRVRRAFISDNREQVPDGQELTLLSADYSQIELRLMAHFSGDARLVQAFHRGQDIHAATAAELFGIDIKDVTADMRRLAKTVNFGIMYGMQAFGLARDTGMSRQEAQRFIDTYMARLPGVWHYLDQTKREAIDKGYVSTLYGRRRYAPDIVSSNGSRRLAAERMAINMPLQGTAADIMKIAMIRVQDELRRRGLRTRMLLQVHDELVFEVPKSELKDIAELVTDIMENVVLLRVPLQVELAAGKNWGELEPI</sequence>
<dbReference type="GO" id="GO:0003887">
    <property type="term" value="F:DNA-directed DNA polymerase activity"/>
    <property type="evidence" value="ECO:0007669"/>
    <property type="project" value="UniProtKB-UniRule"/>
</dbReference>
<dbReference type="Gene3D" id="3.30.420.10">
    <property type="entry name" value="Ribonuclease H-like superfamily/Ribonuclease H"/>
    <property type="match status" value="1"/>
</dbReference>
<evidence type="ECO:0000256" key="1">
    <source>
        <dbReference type="ARBA" id="ARBA00007705"/>
    </source>
</evidence>
<dbReference type="InterPro" id="IPR043502">
    <property type="entry name" value="DNA/RNA_pol_sf"/>
</dbReference>
<accession>I4ENA9</accession>
<evidence type="ECO:0000256" key="10">
    <source>
        <dbReference type="ARBA" id="ARBA00022839"/>
    </source>
</evidence>
<dbReference type="Gene3D" id="3.30.70.370">
    <property type="match status" value="1"/>
</dbReference>
<dbReference type="Pfam" id="PF01612">
    <property type="entry name" value="DNA_pol_A_exo1"/>
    <property type="match status" value="1"/>
</dbReference>
<dbReference type="InterPro" id="IPR018320">
    <property type="entry name" value="DNA_polymerase_1"/>
</dbReference>
<dbReference type="PANTHER" id="PTHR10133">
    <property type="entry name" value="DNA POLYMERASE I"/>
    <property type="match status" value="1"/>
</dbReference>
<keyword evidence="12 16" id="KW-0238">DNA-binding</keyword>
<evidence type="ECO:0000256" key="6">
    <source>
        <dbReference type="ARBA" id="ARBA00022705"/>
    </source>
</evidence>
<evidence type="ECO:0000313" key="19">
    <source>
        <dbReference type="Proteomes" id="UP000004221"/>
    </source>
</evidence>
<dbReference type="FunFam" id="1.20.1060.10:FF:000001">
    <property type="entry name" value="DNA polymerase I"/>
    <property type="match status" value="1"/>
</dbReference>
<dbReference type="SUPFAM" id="SSF56672">
    <property type="entry name" value="DNA/RNA polymerases"/>
    <property type="match status" value="1"/>
</dbReference>
<dbReference type="GO" id="GO:0006261">
    <property type="term" value="P:DNA-templated DNA replication"/>
    <property type="evidence" value="ECO:0007669"/>
    <property type="project" value="UniProtKB-UniRule"/>
</dbReference>
<comment type="caution">
    <text evidence="18">The sequence shown here is derived from an EMBL/GenBank/DDBJ whole genome shotgun (WGS) entry which is preliminary data.</text>
</comment>
<comment type="catalytic activity">
    <reaction evidence="14 16">
        <text>DNA(n) + a 2'-deoxyribonucleoside 5'-triphosphate = DNA(n+1) + diphosphate</text>
        <dbReference type="Rhea" id="RHEA:22508"/>
        <dbReference type="Rhea" id="RHEA-COMP:17339"/>
        <dbReference type="Rhea" id="RHEA-COMP:17340"/>
        <dbReference type="ChEBI" id="CHEBI:33019"/>
        <dbReference type="ChEBI" id="CHEBI:61560"/>
        <dbReference type="ChEBI" id="CHEBI:173112"/>
        <dbReference type="EC" id="2.7.7.7"/>
    </reaction>
</comment>
<dbReference type="GO" id="GO:0003677">
    <property type="term" value="F:DNA binding"/>
    <property type="evidence" value="ECO:0007669"/>
    <property type="project" value="UniProtKB-UniRule"/>
</dbReference>
<evidence type="ECO:0000256" key="15">
    <source>
        <dbReference type="NCBIfam" id="TIGR00593"/>
    </source>
</evidence>